<dbReference type="PROSITE" id="PS50977">
    <property type="entry name" value="HTH_TETR_2"/>
    <property type="match status" value="1"/>
</dbReference>
<dbReference type="SUPFAM" id="SSF48498">
    <property type="entry name" value="Tetracyclin repressor-like, C-terminal domain"/>
    <property type="match status" value="1"/>
</dbReference>
<keyword evidence="6" id="KW-1185">Reference proteome</keyword>
<dbReference type="EMBL" id="CP001618">
    <property type="protein sequence ID" value="ACQ79570.1"/>
    <property type="molecule type" value="Genomic_DNA"/>
</dbReference>
<dbReference type="Gene3D" id="1.10.357.10">
    <property type="entry name" value="Tetracycline Repressor, domain 2"/>
    <property type="match status" value="1"/>
</dbReference>
<dbReference type="Pfam" id="PF00440">
    <property type="entry name" value="TetR_N"/>
    <property type="match status" value="1"/>
</dbReference>
<dbReference type="InterPro" id="IPR041673">
    <property type="entry name" value="TetR_C_23"/>
</dbReference>
<dbReference type="STRING" id="471853.Bcav_1311"/>
<feature type="domain" description="HTH tetR-type" evidence="4">
    <location>
        <begin position="23"/>
        <end position="83"/>
    </location>
</feature>
<dbReference type="PRINTS" id="PR00455">
    <property type="entry name" value="HTHTETR"/>
</dbReference>
<dbReference type="GO" id="GO:0000976">
    <property type="term" value="F:transcription cis-regulatory region binding"/>
    <property type="evidence" value="ECO:0007669"/>
    <property type="project" value="TreeGrafter"/>
</dbReference>
<sequence length="241" mass="25611">MLRTMTRGSDDVGGRVARGAKGERTRTRLREAALTSFRERGYDATTMRAVAADAQVSAGAAYQYLSSKEDLVQEFYAAVVAEQRARVTAALDGERSFEARLRVAWHAVVHVLAPYHAHAGEFVAVGIRPGTDANPFSEASGATRRDAVALLEDVVAGARPAVPSAVRALLPEALWLAQLGLTLFWVADSSPGARRTHGLVDAAAALTARAVRLARLPVARPLIVDALTLVERARPAGGGRP</sequence>
<evidence type="ECO:0000256" key="3">
    <source>
        <dbReference type="SAM" id="MobiDB-lite"/>
    </source>
</evidence>
<dbReference type="InterPro" id="IPR036271">
    <property type="entry name" value="Tet_transcr_reg_TetR-rel_C_sf"/>
</dbReference>
<accession>C5C1V2</accession>
<dbReference type="HOGENOM" id="CLU_072073_0_0_11"/>
<dbReference type="GO" id="GO:0003700">
    <property type="term" value="F:DNA-binding transcription factor activity"/>
    <property type="evidence" value="ECO:0007669"/>
    <property type="project" value="TreeGrafter"/>
</dbReference>
<dbReference type="KEGG" id="bcv:Bcav_1311"/>
<keyword evidence="1 2" id="KW-0238">DNA-binding</keyword>
<proteinExistence type="predicted"/>
<dbReference type="PANTHER" id="PTHR30055">
    <property type="entry name" value="HTH-TYPE TRANSCRIPTIONAL REGULATOR RUTR"/>
    <property type="match status" value="1"/>
</dbReference>
<dbReference type="SUPFAM" id="SSF46689">
    <property type="entry name" value="Homeodomain-like"/>
    <property type="match status" value="1"/>
</dbReference>
<feature type="region of interest" description="Disordered" evidence="3">
    <location>
        <begin position="1"/>
        <end position="24"/>
    </location>
</feature>
<dbReference type="InterPro" id="IPR009057">
    <property type="entry name" value="Homeodomain-like_sf"/>
</dbReference>
<evidence type="ECO:0000256" key="2">
    <source>
        <dbReference type="PROSITE-ProRule" id="PRU00335"/>
    </source>
</evidence>
<organism evidence="5 6">
    <name type="scientific">Beutenbergia cavernae (strain ATCC BAA-8 / DSM 12333 / CCUG 43141 / JCM 11478 / NBRC 16432 / NCIMB 13614 / HKI 0122)</name>
    <dbReference type="NCBI Taxonomy" id="471853"/>
    <lineage>
        <taxon>Bacteria</taxon>
        <taxon>Bacillati</taxon>
        <taxon>Actinomycetota</taxon>
        <taxon>Actinomycetes</taxon>
        <taxon>Micrococcales</taxon>
        <taxon>Beutenbergiaceae</taxon>
        <taxon>Beutenbergia</taxon>
    </lineage>
</organism>
<dbReference type="PANTHER" id="PTHR30055:SF146">
    <property type="entry name" value="HTH-TYPE TRANSCRIPTIONAL DUAL REGULATOR CECR"/>
    <property type="match status" value="1"/>
</dbReference>
<dbReference type="InterPro" id="IPR001647">
    <property type="entry name" value="HTH_TetR"/>
</dbReference>
<reference evidence="5 6" key="1">
    <citation type="journal article" date="2009" name="Stand. Genomic Sci.">
        <title>Complete genome sequence of Beutenbergia cavernae type strain (HKI 0122).</title>
        <authorList>
            <person name="Land M."/>
            <person name="Pukall R."/>
            <person name="Abt B."/>
            <person name="Goker M."/>
            <person name="Rohde M."/>
            <person name="Glavina Del Rio T."/>
            <person name="Tice H."/>
            <person name="Copeland A."/>
            <person name="Cheng J.F."/>
            <person name="Lucas S."/>
            <person name="Chen F."/>
            <person name="Nolan M."/>
            <person name="Bruce D."/>
            <person name="Goodwin L."/>
            <person name="Pitluck S."/>
            <person name="Ivanova N."/>
            <person name="Mavromatis K."/>
            <person name="Ovchinnikova G."/>
            <person name="Pati A."/>
            <person name="Chen A."/>
            <person name="Palaniappan K."/>
            <person name="Hauser L."/>
            <person name="Chang Y.J."/>
            <person name="Jefferies C.C."/>
            <person name="Saunders E."/>
            <person name="Brettin T."/>
            <person name="Detter J.C."/>
            <person name="Han C."/>
            <person name="Chain P."/>
            <person name="Bristow J."/>
            <person name="Eisen J.A."/>
            <person name="Markowitz V."/>
            <person name="Hugenholtz P."/>
            <person name="Kyrpides N.C."/>
            <person name="Klenk H.P."/>
            <person name="Lapidus A."/>
        </authorList>
    </citation>
    <scope>NUCLEOTIDE SEQUENCE [LARGE SCALE GENOMIC DNA]</scope>
    <source>
        <strain evidence="6">ATCC BAA-8 / DSM 12333 / NBRC 16432</strain>
    </source>
</reference>
<evidence type="ECO:0000259" key="4">
    <source>
        <dbReference type="PROSITE" id="PS50977"/>
    </source>
</evidence>
<dbReference type="InterPro" id="IPR050109">
    <property type="entry name" value="HTH-type_TetR-like_transc_reg"/>
</dbReference>
<dbReference type="AlphaFoldDB" id="C5C1V2"/>
<evidence type="ECO:0000256" key="1">
    <source>
        <dbReference type="ARBA" id="ARBA00023125"/>
    </source>
</evidence>
<evidence type="ECO:0000313" key="6">
    <source>
        <dbReference type="Proteomes" id="UP000007962"/>
    </source>
</evidence>
<gene>
    <name evidence="5" type="ordered locus">Bcav_1311</name>
</gene>
<feature type="DNA-binding region" description="H-T-H motif" evidence="2">
    <location>
        <begin position="46"/>
        <end position="65"/>
    </location>
</feature>
<dbReference type="Pfam" id="PF17931">
    <property type="entry name" value="TetR_C_23"/>
    <property type="match status" value="1"/>
</dbReference>
<dbReference type="Proteomes" id="UP000007962">
    <property type="component" value="Chromosome"/>
</dbReference>
<evidence type="ECO:0000313" key="5">
    <source>
        <dbReference type="EMBL" id="ACQ79570.1"/>
    </source>
</evidence>
<name>C5C1V2_BEUC1</name>
<protein>
    <submittedName>
        <fullName evidence="5">Transcriptional regulator, TetR family</fullName>
    </submittedName>
</protein>
<dbReference type="eggNOG" id="COG1309">
    <property type="taxonomic scope" value="Bacteria"/>
</dbReference>